<keyword evidence="21" id="KW-1185">Reference proteome</keyword>
<evidence type="ECO:0000256" key="4">
    <source>
        <dbReference type="ARBA" id="ARBA00012744"/>
    </source>
</evidence>
<dbReference type="Pfam" id="PF13802">
    <property type="entry name" value="Gal_mutarotas_2"/>
    <property type="match status" value="1"/>
</dbReference>
<dbReference type="Pfam" id="PF01055">
    <property type="entry name" value="Glyco_hydro_31_2nd"/>
    <property type="match status" value="1"/>
</dbReference>
<evidence type="ECO:0000256" key="3">
    <source>
        <dbReference type="ARBA" id="ARBA00007806"/>
    </source>
</evidence>
<evidence type="ECO:0000256" key="6">
    <source>
        <dbReference type="ARBA" id="ARBA00022729"/>
    </source>
</evidence>
<keyword evidence="10 14" id="KW-0326">Glycosidase</keyword>
<evidence type="ECO:0000313" key="20">
    <source>
        <dbReference type="EMBL" id="KZT74117.1"/>
    </source>
</evidence>
<dbReference type="GO" id="GO:0030246">
    <property type="term" value="F:carbohydrate binding"/>
    <property type="evidence" value="ECO:0007669"/>
    <property type="project" value="InterPro"/>
</dbReference>
<evidence type="ECO:0000256" key="8">
    <source>
        <dbReference type="ARBA" id="ARBA00023180"/>
    </source>
</evidence>
<feature type="region of interest" description="Disordered" evidence="15">
    <location>
        <begin position="480"/>
        <end position="499"/>
    </location>
</feature>
<reference evidence="20 21" key="1">
    <citation type="journal article" date="2016" name="Mol. Biol. Evol.">
        <title>Comparative Genomics of Early-Diverging Mushroom-Forming Fungi Provides Insights into the Origins of Lignocellulose Decay Capabilities.</title>
        <authorList>
            <person name="Nagy L.G."/>
            <person name="Riley R."/>
            <person name="Tritt A."/>
            <person name="Adam C."/>
            <person name="Daum C."/>
            <person name="Floudas D."/>
            <person name="Sun H."/>
            <person name="Yadav J.S."/>
            <person name="Pangilinan J."/>
            <person name="Larsson K.H."/>
            <person name="Matsuura K."/>
            <person name="Barry K."/>
            <person name="Labutti K."/>
            <person name="Kuo R."/>
            <person name="Ohm R.A."/>
            <person name="Bhattacharya S.S."/>
            <person name="Shirouzu T."/>
            <person name="Yoshinaga Y."/>
            <person name="Martin F.M."/>
            <person name="Grigoriev I.V."/>
            <person name="Hibbett D.S."/>
        </authorList>
    </citation>
    <scope>NUCLEOTIDE SEQUENCE [LARGE SCALE GENOMIC DNA]</scope>
    <source>
        <strain evidence="20 21">L-15889</strain>
    </source>
</reference>
<dbReference type="Gene3D" id="2.60.40.1180">
    <property type="entry name" value="Golgi alpha-mannosidase II"/>
    <property type="match status" value="2"/>
</dbReference>
<dbReference type="GO" id="GO:0090599">
    <property type="term" value="F:alpha-glucosidase activity"/>
    <property type="evidence" value="ECO:0007669"/>
    <property type="project" value="UniProtKB-ARBA"/>
</dbReference>
<feature type="domain" description="Glycoside hydrolase family 31 TIM barrel" evidence="17">
    <location>
        <begin position="273"/>
        <end position="693"/>
    </location>
</feature>
<evidence type="ECO:0000256" key="1">
    <source>
        <dbReference type="ARBA" id="ARBA00000448"/>
    </source>
</evidence>
<dbReference type="Pfam" id="PF21365">
    <property type="entry name" value="Glyco_hydro_31_3rd"/>
    <property type="match status" value="1"/>
</dbReference>
<dbReference type="STRING" id="1314783.A0A165TXZ5"/>
<dbReference type="EMBL" id="KV429034">
    <property type="protein sequence ID" value="KZT74117.1"/>
    <property type="molecule type" value="Genomic_DNA"/>
</dbReference>
<feature type="chain" id="PRO_5007867325" description="beta-glucosidase" evidence="16">
    <location>
        <begin position="21"/>
        <end position="912"/>
    </location>
</feature>
<dbReference type="CDD" id="cd06602">
    <property type="entry name" value="GH31_MGAM_SI_GAA"/>
    <property type="match status" value="1"/>
</dbReference>
<dbReference type="PROSITE" id="PS00707">
    <property type="entry name" value="GLYCOSYL_HYDROL_F31_2"/>
    <property type="match status" value="1"/>
</dbReference>
<accession>A0A165TXZ5</accession>
<sequence>MMSLGVTLLAALVVARCALATYADSASVLDACPGYNATNVVTSGPNLTASLVLAGEACNVYGSDIEMLNLEVTYETATRIHVKLTDANETRYEVPESVLPRPSADPSADPSDAAIQFNYTTSPFSFTIYRASTGEALFSTASHALIFEPQYLRVKTDLPTNPNLYGLGEHTETFRLPTENLTRTLWSRDAYGVPNGTNLYGNHPIYFEHRLSGTHGVFLLSSNGMDIKVVTYDEGSSLEYDVIGGVLDFYFLAGSETDPTEVARQYAEVVGTPAEVPYWSFGLHQCRYGYTDYVEVANVIVNYSDAHIPLETMWTDIDYMYDRRIFTVDPDYFPLTRMREIVDYLHDHDQHYILMTDPAIAYAPNENYSTFDRGSAADVWLKAENGSYFLGVVWPGAPFVICLQRPSFKCVNMRLIDSGVTVFPDWFNSDIQNFWTNEFQLFYNPSDGIDIDGAWIDMNEPSSFCDVPCTNPFQQAIEDDDPPARTTLPPDPNTPIFGDEYSKREITKREYTGPENLLNPPYMINNAAGDLSNLTSYTTAVHANGMVEYNTHNLFGTMMSTATHNAMLTRRPGLRTLVVTRSTFAGAGTKVQKWLGDNLSDWAHYLNSISGILSMASVFHVPMAGADICGYGDNTTETLCARWAMLGAFYPFMRNHNTIGTISQEFYRWPTVAQAARNALDIRYRLIDYIYTAFHQASVDGTPILNPLFYKYPQDNNTFAIDFQFLFGPYILVSPVTEENATSVSIYLPDDIFYDFNTFEPVRGNASYIEVDANLTSIPVHIRGGAILPLRTQSAMTTTALRQQDFEIVVAPGLDGSASGSLYLDDGVSITPNATTEVSMSYNNGSVIINGTYDYDPGVGISRIVLLNADEPTSATLNGRESTESVSYDPNTRVLEVAVDLPFTQNLSVQIA</sequence>
<evidence type="ECO:0000313" key="21">
    <source>
        <dbReference type="Proteomes" id="UP000076727"/>
    </source>
</evidence>
<dbReference type="SUPFAM" id="SSF74650">
    <property type="entry name" value="Galactose mutarotase-like"/>
    <property type="match status" value="1"/>
</dbReference>
<evidence type="ECO:0000256" key="13">
    <source>
        <dbReference type="ARBA" id="ARBA00025512"/>
    </source>
</evidence>
<dbReference type="InterPro" id="IPR048395">
    <property type="entry name" value="Glyco_hydro_31_C"/>
</dbReference>
<name>A0A165TXZ5_9APHY</name>
<evidence type="ECO:0000259" key="19">
    <source>
        <dbReference type="Pfam" id="PF21365"/>
    </source>
</evidence>
<evidence type="ECO:0000259" key="17">
    <source>
        <dbReference type="Pfam" id="PF01055"/>
    </source>
</evidence>
<keyword evidence="8" id="KW-0325">Glycoprotein</keyword>
<evidence type="ECO:0000256" key="16">
    <source>
        <dbReference type="SAM" id="SignalP"/>
    </source>
</evidence>
<gene>
    <name evidence="20" type="ORF">DAEQUDRAFT_290126</name>
</gene>
<evidence type="ECO:0000256" key="11">
    <source>
        <dbReference type="ARBA" id="ARBA00023316"/>
    </source>
</evidence>
<feature type="domain" description="Glycosyl hydrolase family 31 C-terminal" evidence="19">
    <location>
        <begin position="701"/>
        <end position="788"/>
    </location>
</feature>
<evidence type="ECO:0000256" key="5">
    <source>
        <dbReference type="ARBA" id="ARBA00022525"/>
    </source>
</evidence>
<evidence type="ECO:0000256" key="15">
    <source>
        <dbReference type="SAM" id="MobiDB-lite"/>
    </source>
</evidence>
<comment type="subcellular location">
    <subcellularLocation>
        <location evidence="2">Secreted</location>
    </subcellularLocation>
</comment>
<dbReference type="InterPro" id="IPR017853">
    <property type="entry name" value="GH"/>
</dbReference>
<comment type="similarity">
    <text evidence="3 14">Belongs to the glycosyl hydrolase 31 family.</text>
</comment>
<dbReference type="SUPFAM" id="SSF51011">
    <property type="entry name" value="Glycosyl hydrolase domain"/>
    <property type="match status" value="1"/>
</dbReference>
<keyword evidence="6 16" id="KW-0732">Signal</keyword>
<dbReference type="EC" id="3.2.1.21" evidence="4"/>
<evidence type="ECO:0000256" key="7">
    <source>
        <dbReference type="ARBA" id="ARBA00022801"/>
    </source>
</evidence>
<dbReference type="Proteomes" id="UP000076727">
    <property type="component" value="Unassembled WGS sequence"/>
</dbReference>
<dbReference type="InterPro" id="IPR030459">
    <property type="entry name" value="Glyco_hydro_31_CS"/>
</dbReference>
<evidence type="ECO:0000256" key="9">
    <source>
        <dbReference type="ARBA" id="ARBA00023277"/>
    </source>
</evidence>
<keyword evidence="9" id="KW-0119">Carbohydrate metabolism</keyword>
<evidence type="ECO:0000259" key="18">
    <source>
        <dbReference type="Pfam" id="PF13802"/>
    </source>
</evidence>
<proteinExistence type="inferred from homology"/>
<dbReference type="GO" id="GO:0005576">
    <property type="term" value="C:extracellular region"/>
    <property type="evidence" value="ECO:0007669"/>
    <property type="project" value="UniProtKB-SubCell"/>
</dbReference>
<evidence type="ECO:0000256" key="2">
    <source>
        <dbReference type="ARBA" id="ARBA00004613"/>
    </source>
</evidence>
<evidence type="ECO:0000256" key="10">
    <source>
        <dbReference type="ARBA" id="ARBA00023295"/>
    </source>
</evidence>
<dbReference type="PANTHER" id="PTHR22762">
    <property type="entry name" value="ALPHA-GLUCOSIDASE"/>
    <property type="match status" value="1"/>
</dbReference>
<comment type="function">
    <text evidence="13">Glucosidase involved in the degradation of cellulosic biomass. Has both alpha- and beta-glucosidase activity.</text>
</comment>
<keyword evidence="7 14" id="KW-0378">Hydrolase</keyword>
<dbReference type="GO" id="GO:0000272">
    <property type="term" value="P:polysaccharide catabolic process"/>
    <property type="evidence" value="ECO:0007669"/>
    <property type="project" value="UniProtKB-KW"/>
</dbReference>
<keyword evidence="5" id="KW-0964">Secreted</keyword>
<dbReference type="Gene3D" id="3.20.20.80">
    <property type="entry name" value="Glycosidases"/>
    <property type="match status" value="1"/>
</dbReference>
<evidence type="ECO:0000256" key="12">
    <source>
        <dbReference type="ARBA" id="ARBA00023326"/>
    </source>
</evidence>
<dbReference type="SUPFAM" id="SSF51445">
    <property type="entry name" value="(Trans)glycosidases"/>
    <property type="match status" value="1"/>
</dbReference>
<organism evidence="20 21">
    <name type="scientific">Daedalea quercina L-15889</name>
    <dbReference type="NCBI Taxonomy" id="1314783"/>
    <lineage>
        <taxon>Eukaryota</taxon>
        <taxon>Fungi</taxon>
        <taxon>Dikarya</taxon>
        <taxon>Basidiomycota</taxon>
        <taxon>Agaricomycotina</taxon>
        <taxon>Agaricomycetes</taxon>
        <taxon>Polyporales</taxon>
        <taxon>Fomitopsis</taxon>
    </lineage>
</organism>
<keyword evidence="12" id="KW-0624">Polysaccharide degradation</keyword>
<dbReference type="OrthoDB" id="5839090at2759"/>
<keyword evidence="11" id="KW-0961">Cell wall biogenesis/degradation</keyword>
<dbReference type="AlphaFoldDB" id="A0A165TXZ5"/>
<dbReference type="InterPro" id="IPR025887">
    <property type="entry name" value="Glyco_hydro_31_N_dom"/>
</dbReference>
<comment type="catalytic activity">
    <reaction evidence="1">
        <text>Hydrolysis of terminal, non-reducing beta-D-glucosyl residues with release of beta-D-glucose.</text>
        <dbReference type="EC" id="3.2.1.21"/>
    </reaction>
</comment>
<dbReference type="InterPro" id="IPR000322">
    <property type="entry name" value="Glyco_hydro_31_TIM"/>
</dbReference>
<dbReference type="PANTHER" id="PTHR22762:SF67">
    <property type="entry name" value="ALPHA_BETA-GLUCOSIDASE AGDC-RELATED"/>
    <property type="match status" value="1"/>
</dbReference>
<dbReference type="InterPro" id="IPR013780">
    <property type="entry name" value="Glyco_hydro_b"/>
</dbReference>
<dbReference type="Gene3D" id="2.60.40.1760">
    <property type="entry name" value="glycosyl hydrolase (family 31)"/>
    <property type="match status" value="1"/>
</dbReference>
<protein>
    <recommendedName>
        <fullName evidence="4">beta-glucosidase</fullName>
        <ecNumber evidence="4">3.2.1.21</ecNumber>
    </recommendedName>
</protein>
<evidence type="ECO:0000256" key="14">
    <source>
        <dbReference type="RuleBase" id="RU361185"/>
    </source>
</evidence>
<feature type="signal peptide" evidence="16">
    <location>
        <begin position="1"/>
        <end position="20"/>
    </location>
</feature>
<dbReference type="CDD" id="cd14752">
    <property type="entry name" value="GH31_N"/>
    <property type="match status" value="1"/>
</dbReference>
<dbReference type="GO" id="GO:0008422">
    <property type="term" value="F:beta-glucosidase activity"/>
    <property type="evidence" value="ECO:0007669"/>
    <property type="project" value="UniProtKB-EC"/>
</dbReference>
<feature type="domain" description="Glycoside hydrolase family 31 N-terminal" evidence="18">
    <location>
        <begin position="119"/>
        <end position="223"/>
    </location>
</feature>
<dbReference type="GO" id="GO:0071555">
    <property type="term" value="P:cell wall organization"/>
    <property type="evidence" value="ECO:0007669"/>
    <property type="project" value="UniProtKB-KW"/>
</dbReference>
<dbReference type="InterPro" id="IPR011013">
    <property type="entry name" value="Gal_mutarotase_sf_dom"/>
</dbReference>